<keyword evidence="5 6" id="KW-0472">Membrane</keyword>
<dbReference type="Proteomes" id="UP001139534">
    <property type="component" value="Unassembled WGS sequence"/>
</dbReference>
<comment type="subcellular location">
    <subcellularLocation>
        <location evidence="1">Cell membrane</location>
        <topology evidence="1">Single-pass membrane protein</topology>
    </subcellularLocation>
</comment>
<evidence type="ECO:0000313" key="9">
    <source>
        <dbReference type="Proteomes" id="UP001139534"/>
    </source>
</evidence>
<dbReference type="InterPro" id="IPR052027">
    <property type="entry name" value="PspC"/>
</dbReference>
<evidence type="ECO:0000256" key="3">
    <source>
        <dbReference type="ARBA" id="ARBA00022692"/>
    </source>
</evidence>
<keyword evidence="4 6" id="KW-1133">Transmembrane helix</keyword>
<dbReference type="PANTHER" id="PTHR33885">
    <property type="entry name" value="PHAGE SHOCK PROTEIN C"/>
    <property type="match status" value="1"/>
</dbReference>
<evidence type="ECO:0000256" key="6">
    <source>
        <dbReference type="SAM" id="Phobius"/>
    </source>
</evidence>
<evidence type="ECO:0000313" key="8">
    <source>
        <dbReference type="EMBL" id="MCK8487356.1"/>
    </source>
</evidence>
<dbReference type="PANTHER" id="PTHR33885:SF3">
    <property type="entry name" value="PHAGE SHOCK PROTEIN C"/>
    <property type="match status" value="1"/>
</dbReference>
<comment type="caution">
    <text evidence="8">The sequence shown here is derived from an EMBL/GenBank/DDBJ whole genome shotgun (WGS) entry which is preliminary data.</text>
</comment>
<evidence type="ECO:0000256" key="4">
    <source>
        <dbReference type="ARBA" id="ARBA00022989"/>
    </source>
</evidence>
<accession>A0A9X2BSZ5</accession>
<feature type="transmembrane region" description="Helical" evidence="6">
    <location>
        <begin position="33"/>
        <end position="57"/>
    </location>
</feature>
<evidence type="ECO:0000256" key="2">
    <source>
        <dbReference type="ARBA" id="ARBA00022475"/>
    </source>
</evidence>
<keyword evidence="9" id="KW-1185">Reference proteome</keyword>
<feature type="domain" description="Phage shock protein PspC N-terminal" evidence="7">
    <location>
        <begin position="2"/>
        <end position="60"/>
    </location>
</feature>
<protein>
    <submittedName>
        <fullName evidence="8">PspC domain-containing protein</fullName>
    </submittedName>
</protein>
<organism evidence="8 9">
    <name type="scientific">Paenibacillus mellifer</name>
    <dbReference type="NCBI Taxonomy" id="2937794"/>
    <lineage>
        <taxon>Bacteria</taxon>
        <taxon>Bacillati</taxon>
        <taxon>Bacillota</taxon>
        <taxon>Bacilli</taxon>
        <taxon>Bacillales</taxon>
        <taxon>Paenibacillaceae</taxon>
        <taxon>Paenibacillus</taxon>
    </lineage>
</organism>
<dbReference type="InterPro" id="IPR007168">
    <property type="entry name" value="Phageshock_PspC_N"/>
</dbReference>
<dbReference type="Pfam" id="PF04024">
    <property type="entry name" value="PspC"/>
    <property type="match status" value="1"/>
</dbReference>
<reference evidence="8" key="1">
    <citation type="submission" date="2022-04" db="EMBL/GenBank/DDBJ databases">
        <authorList>
            <person name="Seo M.-J."/>
        </authorList>
    </citation>
    <scope>NUCLEOTIDE SEQUENCE</scope>
    <source>
        <strain evidence="8">MBLB2552</strain>
    </source>
</reference>
<evidence type="ECO:0000256" key="1">
    <source>
        <dbReference type="ARBA" id="ARBA00004162"/>
    </source>
</evidence>
<name>A0A9X2BSZ5_9BACL</name>
<evidence type="ECO:0000256" key="5">
    <source>
        <dbReference type="ARBA" id="ARBA00023136"/>
    </source>
</evidence>
<dbReference type="RefSeq" id="WP_248551559.1">
    <property type="nucleotide sequence ID" value="NZ_JALPRK010000006.1"/>
</dbReference>
<dbReference type="GO" id="GO:0005886">
    <property type="term" value="C:plasma membrane"/>
    <property type="evidence" value="ECO:0007669"/>
    <property type="project" value="UniProtKB-SubCell"/>
</dbReference>
<dbReference type="AlphaFoldDB" id="A0A9X2BSZ5"/>
<dbReference type="EMBL" id="JALPRK010000006">
    <property type="protein sequence ID" value="MCK8487356.1"/>
    <property type="molecule type" value="Genomic_DNA"/>
</dbReference>
<gene>
    <name evidence="8" type="ORF">M0651_09245</name>
</gene>
<keyword evidence="3 6" id="KW-0812">Transmembrane</keyword>
<evidence type="ECO:0000259" key="7">
    <source>
        <dbReference type="Pfam" id="PF04024"/>
    </source>
</evidence>
<sequence length="74" mass="7970">MRKLYRSATDKQVSGLCGGLAQWLGVDSTVVRLVAVIAVFFSVGSVVALYLIASLVVPKEPIASYSYDDPFSPF</sequence>
<proteinExistence type="predicted"/>
<keyword evidence="2" id="KW-1003">Cell membrane</keyword>